<dbReference type="PROSITE" id="PS01042">
    <property type="entry name" value="HOMOSER_DHGENASE"/>
    <property type="match status" value="1"/>
</dbReference>
<evidence type="ECO:0000256" key="26">
    <source>
        <dbReference type="ARBA" id="ARBA00049031"/>
    </source>
</evidence>
<evidence type="ECO:0000256" key="1">
    <source>
        <dbReference type="ARBA" id="ARBA00001920"/>
    </source>
</evidence>
<keyword evidence="18 27" id="KW-0560">Oxidoreductase</keyword>
<evidence type="ECO:0000256" key="2">
    <source>
        <dbReference type="ARBA" id="ARBA00004766"/>
    </source>
</evidence>
<dbReference type="InterPro" id="IPR001048">
    <property type="entry name" value="Asp/Glu/Uridylate_kinase"/>
</dbReference>
<comment type="pathway">
    <text evidence="2 27">Amino-acid biosynthesis; L-lysine biosynthesis via DAP pathway; (S)-tetrahydrodipicolinate from L-aspartate: step 1/4.</text>
</comment>
<dbReference type="EC" id="1.1.1.3" evidence="27"/>
<dbReference type="PIRSF" id="PIRSF000727">
    <property type="entry name" value="ThrA"/>
    <property type="match status" value="1"/>
</dbReference>
<dbReference type="SUPFAM" id="SSF53633">
    <property type="entry name" value="Carbamate kinase-like"/>
    <property type="match status" value="1"/>
</dbReference>
<dbReference type="Gene3D" id="3.40.50.720">
    <property type="entry name" value="NAD(P)-binding Rossmann-like Domain"/>
    <property type="match status" value="1"/>
</dbReference>
<reference evidence="32" key="1">
    <citation type="submission" date="2023-09" db="EMBL/GenBank/DDBJ databases">
        <authorList>
            <person name="Li S."/>
            <person name="Li X."/>
            <person name="Zhang C."/>
            <person name="Zhao Z."/>
        </authorList>
    </citation>
    <scope>NUCLEOTIDE SEQUENCE [LARGE SCALE GENOMIC DNA]</scope>
    <source>
        <strain evidence="32">SQ345</strain>
    </source>
</reference>
<dbReference type="EMBL" id="CP134146">
    <property type="protein sequence ID" value="WNC68784.1"/>
    <property type="molecule type" value="Genomic_DNA"/>
</dbReference>
<evidence type="ECO:0000313" key="32">
    <source>
        <dbReference type="Proteomes" id="UP001248581"/>
    </source>
</evidence>
<comment type="pathway">
    <text evidence="4 27">Amino-acid biosynthesis; L-threonine biosynthesis; L-threonine from L-aspartate: step 3/5.</text>
</comment>
<evidence type="ECO:0000256" key="15">
    <source>
        <dbReference type="ARBA" id="ARBA00022777"/>
    </source>
</evidence>
<evidence type="ECO:0000256" key="9">
    <source>
        <dbReference type="ARBA" id="ARBA00011881"/>
    </source>
</evidence>
<evidence type="ECO:0000256" key="19">
    <source>
        <dbReference type="ARBA" id="ARBA00023027"/>
    </source>
</evidence>
<keyword evidence="10 27" id="KW-0028">Amino-acid biosynthesis</keyword>
<evidence type="ECO:0000256" key="14">
    <source>
        <dbReference type="ARBA" id="ARBA00022741"/>
    </source>
</evidence>
<evidence type="ECO:0000256" key="3">
    <source>
        <dbReference type="ARBA" id="ARBA00004986"/>
    </source>
</evidence>
<evidence type="ECO:0000256" key="18">
    <source>
        <dbReference type="ARBA" id="ARBA00023002"/>
    </source>
</evidence>
<dbReference type="Gene3D" id="3.30.360.10">
    <property type="entry name" value="Dihydrodipicolinate Reductase, domain 2"/>
    <property type="match status" value="1"/>
</dbReference>
<keyword evidence="20" id="KW-0915">Sodium</keyword>
<evidence type="ECO:0000259" key="29">
    <source>
        <dbReference type="Pfam" id="PF00742"/>
    </source>
</evidence>
<comment type="function">
    <text evidence="23">Bifunctional aspartate kinase and homoserine dehydrogenase that catalyzes the first and the third steps toward the synthesis of lysine, methionine and threonine from aspartate.</text>
</comment>
<keyword evidence="17 27" id="KW-0521">NADP</keyword>
<dbReference type="InterPro" id="IPR019811">
    <property type="entry name" value="HDH_CS"/>
</dbReference>
<evidence type="ECO:0000256" key="12">
    <source>
        <dbReference type="ARBA" id="ARBA00022697"/>
    </source>
</evidence>
<comment type="subunit">
    <text evidence="9 27">Homotetramer.</text>
</comment>
<comment type="cofactor">
    <cofactor evidence="1">
        <name>a metal cation</name>
        <dbReference type="ChEBI" id="CHEBI:25213"/>
    </cofactor>
</comment>
<comment type="catalytic activity">
    <reaction evidence="24">
        <text>L-aspartate + ATP = 4-phospho-L-aspartate + ADP</text>
        <dbReference type="Rhea" id="RHEA:23776"/>
        <dbReference type="ChEBI" id="CHEBI:29991"/>
        <dbReference type="ChEBI" id="CHEBI:30616"/>
        <dbReference type="ChEBI" id="CHEBI:57535"/>
        <dbReference type="ChEBI" id="CHEBI:456216"/>
        <dbReference type="EC" id="2.7.2.4"/>
    </reaction>
    <physiologicalReaction direction="left-to-right" evidence="24">
        <dbReference type="Rhea" id="RHEA:23777"/>
    </physiologicalReaction>
</comment>
<evidence type="ECO:0000256" key="10">
    <source>
        <dbReference type="ARBA" id="ARBA00022605"/>
    </source>
</evidence>
<evidence type="ECO:0000256" key="7">
    <source>
        <dbReference type="ARBA" id="ARBA00007952"/>
    </source>
</evidence>
<dbReference type="PROSITE" id="PS00324">
    <property type="entry name" value="ASPARTOKINASE"/>
    <property type="match status" value="1"/>
</dbReference>
<dbReference type="InterPro" id="IPR005106">
    <property type="entry name" value="Asp/hSer_DH_NAD-bd"/>
</dbReference>
<comment type="catalytic activity">
    <reaction evidence="25">
        <text>L-homoserine + NADP(+) = L-aspartate 4-semialdehyde + NADPH + H(+)</text>
        <dbReference type="Rhea" id="RHEA:15761"/>
        <dbReference type="ChEBI" id="CHEBI:15378"/>
        <dbReference type="ChEBI" id="CHEBI:57476"/>
        <dbReference type="ChEBI" id="CHEBI:57783"/>
        <dbReference type="ChEBI" id="CHEBI:58349"/>
        <dbReference type="ChEBI" id="CHEBI:537519"/>
        <dbReference type="EC" id="1.1.1.3"/>
    </reaction>
    <physiologicalReaction direction="right-to-left" evidence="25">
        <dbReference type="Rhea" id="RHEA:15763"/>
    </physiologicalReaction>
</comment>
<comment type="pathway">
    <text evidence="6 27">Amino-acid biosynthesis; L-threonine biosynthesis; L-threonine from L-aspartate: step 1/5.</text>
</comment>
<comment type="catalytic activity">
    <reaction evidence="26">
        <text>L-homoserine + NAD(+) = L-aspartate 4-semialdehyde + NADH + H(+)</text>
        <dbReference type="Rhea" id="RHEA:15757"/>
        <dbReference type="ChEBI" id="CHEBI:15378"/>
        <dbReference type="ChEBI" id="CHEBI:57476"/>
        <dbReference type="ChEBI" id="CHEBI:57540"/>
        <dbReference type="ChEBI" id="CHEBI:57945"/>
        <dbReference type="ChEBI" id="CHEBI:537519"/>
        <dbReference type="EC" id="1.1.1.3"/>
    </reaction>
    <physiologicalReaction direction="right-to-left" evidence="26">
        <dbReference type="Rhea" id="RHEA:15759"/>
    </physiologicalReaction>
</comment>
<dbReference type="GO" id="GO:0004412">
    <property type="term" value="F:homoserine dehydrogenase activity"/>
    <property type="evidence" value="ECO:0007669"/>
    <property type="project" value="UniProtKB-EC"/>
</dbReference>
<keyword evidence="21" id="KW-0486">Methionine biosynthesis</keyword>
<dbReference type="InterPro" id="IPR049638">
    <property type="entry name" value="AK-HD"/>
</dbReference>
<evidence type="ECO:0000256" key="22">
    <source>
        <dbReference type="ARBA" id="ARBA00023268"/>
    </source>
</evidence>
<keyword evidence="15 27" id="KW-0418">Kinase</keyword>
<organism evidence="31 32">
    <name type="scientific">Thalassotalea nanhaiensis</name>
    <dbReference type="NCBI Taxonomy" id="3065648"/>
    <lineage>
        <taxon>Bacteria</taxon>
        <taxon>Pseudomonadati</taxon>
        <taxon>Pseudomonadota</taxon>
        <taxon>Gammaproteobacteria</taxon>
        <taxon>Alteromonadales</taxon>
        <taxon>Colwelliaceae</taxon>
        <taxon>Thalassotalea</taxon>
    </lineage>
</organism>
<keyword evidence="19" id="KW-0520">NAD</keyword>
<evidence type="ECO:0000256" key="5">
    <source>
        <dbReference type="ARBA" id="ARBA00005062"/>
    </source>
</evidence>
<keyword evidence="12" id="KW-0791">Threonine biosynthesis</keyword>
<keyword evidence="16 27" id="KW-0067">ATP-binding</keyword>
<dbReference type="Pfam" id="PF03447">
    <property type="entry name" value="NAD_binding_3"/>
    <property type="match status" value="1"/>
</dbReference>
<dbReference type="Proteomes" id="UP001248581">
    <property type="component" value="Chromosome"/>
</dbReference>
<evidence type="ECO:0000256" key="27">
    <source>
        <dbReference type="PIRNR" id="PIRNR000727"/>
    </source>
</evidence>
<dbReference type="InterPro" id="IPR042199">
    <property type="entry name" value="AsparK_Bifunc_asparK/hSer_DH"/>
</dbReference>
<dbReference type="Gene3D" id="3.40.1160.10">
    <property type="entry name" value="Acetylglutamate kinase-like"/>
    <property type="match status" value="1"/>
</dbReference>
<dbReference type="InterPro" id="IPR036291">
    <property type="entry name" value="NAD(P)-bd_dom_sf"/>
</dbReference>
<comment type="pathway">
    <text evidence="5 27">Amino-acid biosynthesis; L-methionine biosynthesis via de novo pathway; L-homoserine from L-aspartate: step 3/3.</text>
</comment>
<keyword evidence="22" id="KW-0511">Multifunctional enzyme</keyword>
<dbReference type="InterPro" id="IPR001342">
    <property type="entry name" value="HDH_cat"/>
</dbReference>
<sequence length="816" mass="89702">MQQQVQNIEFNASLNPLKQVEVTTNVHKFGGSSLANAACILRVVEIIKDNAKLNDFIVVSANGKTTDQLFELLESADNDQLFATQLKQLKDDQAALINELLDNNQAAQLLQQLTADIEFINTESANSFKQSRNDVLAFGELWSAKLLAAVLSQNVCKANAIDARKVLILDSGNNFQLNEQLSKTNITAEKLANQLNIFTGFIASDEQGNTQTLGRNGSDYSATIAAHLLNAQNVTLWTDVNGVYSADPRIVNTARKLFRLENSVAKELGRLGNPVLHANTLNPLTTHNIHLNVASSFAPQDSGTEIGAFGEIAKSEISVTHNNELIKIDSTEFDVKTLEQINTRFQPIYQCQNNTCIVISQQFADLALHYLQAQNITFSTLKVSLIAVVGYQVANRGEIKARFKRALKHTDIAQFVGSSNGHSLLAFFEHESSVELINKVHSQVTKDSRNIGLVIAGLGNIGKRFLEMLPQQLNRLPALENVHLVGLATSKKALINTDGIEVNQALELFQQDSLAYDNQLLLEWLSQHPYDELVLVDITPSEQFSNLYQAFFEQGIHVISANKCAGSSSTKAYNQLLNTQQLTGSQWLVNTTVGAGLPVNYAINDLLNSGDEINEVAGIFSGTLSWLFSNFDGSLAFSQLLQNALEQGFTEPDPRDDLSGLDVQRKLLILARLAGFELELTDIECQNLVPNSLIGLSTDEFLAQANLLDEYFADKLHEAKQQNGCLRYVARFSKTDSGYKAKVGLEILANDHAFANLTPCDNIFLLTTNWYQDNPLIIQGPGAGRDVTAGGLHSDLVNLCRELAVKTKEVEIKGIN</sequence>
<feature type="domain" description="Aspartate/homoserine dehydrogenase NAD-binding" evidence="30">
    <location>
        <begin position="457"/>
        <end position="589"/>
    </location>
</feature>
<proteinExistence type="inferred from homology"/>
<dbReference type="PANTHER" id="PTHR43070:SF5">
    <property type="entry name" value="HOMOSERINE DEHYDROGENASE"/>
    <property type="match status" value="1"/>
</dbReference>
<dbReference type="SUPFAM" id="SSF51735">
    <property type="entry name" value="NAD(P)-binding Rossmann-fold domains"/>
    <property type="match status" value="1"/>
</dbReference>
<dbReference type="SUPFAM" id="SSF55347">
    <property type="entry name" value="Glyceraldehyde-3-phosphate dehydrogenase-like, C-terminal domain"/>
    <property type="match status" value="1"/>
</dbReference>
<comment type="pathway">
    <text evidence="3 27">Amino-acid biosynthesis; L-methionine biosynthesis via de novo pathway; L-homoserine from L-aspartate: step 1/3.</text>
</comment>
<evidence type="ECO:0000313" key="31">
    <source>
        <dbReference type="EMBL" id="WNC68784.1"/>
    </source>
</evidence>
<evidence type="ECO:0000256" key="21">
    <source>
        <dbReference type="ARBA" id="ARBA00023167"/>
    </source>
</evidence>
<keyword evidence="11 27" id="KW-0808">Transferase</keyword>
<dbReference type="Gene3D" id="1.20.120.1320">
    <property type="entry name" value="Aspartokinase, catalytic domain"/>
    <property type="match status" value="1"/>
</dbReference>
<evidence type="ECO:0000256" key="23">
    <source>
        <dbReference type="ARBA" id="ARBA00044938"/>
    </source>
</evidence>
<accession>A0ABY9TJK9</accession>
<evidence type="ECO:0000259" key="30">
    <source>
        <dbReference type="Pfam" id="PF03447"/>
    </source>
</evidence>
<dbReference type="NCBIfam" id="TIGR00657">
    <property type="entry name" value="asp_kinases"/>
    <property type="match status" value="1"/>
</dbReference>
<evidence type="ECO:0000256" key="13">
    <source>
        <dbReference type="ARBA" id="ARBA00022723"/>
    </source>
</evidence>
<evidence type="ECO:0000256" key="25">
    <source>
        <dbReference type="ARBA" id="ARBA00048841"/>
    </source>
</evidence>
<dbReference type="InterPro" id="IPR036393">
    <property type="entry name" value="AceGlu_kinase-like_sf"/>
</dbReference>
<evidence type="ECO:0000256" key="16">
    <source>
        <dbReference type="ARBA" id="ARBA00022840"/>
    </source>
</evidence>
<dbReference type="RefSeq" id="WP_348387938.1">
    <property type="nucleotide sequence ID" value="NZ_CP134146.1"/>
</dbReference>
<dbReference type="Pfam" id="PF00742">
    <property type="entry name" value="Homoserine_dh"/>
    <property type="match status" value="1"/>
</dbReference>
<comment type="similarity">
    <text evidence="7 27">In the C-terminal section; belongs to the homoserine dehydrogenase family.</text>
</comment>
<dbReference type="InterPro" id="IPR011147">
    <property type="entry name" value="Bifunc_Aspkin/hSer_DH"/>
</dbReference>
<protein>
    <recommendedName>
        <fullName evidence="27">Bifunctional aspartokinase/homoserine dehydrogenase</fullName>
    </recommendedName>
    <domain>
        <recommendedName>
            <fullName evidence="27">Aspartokinase</fullName>
            <ecNumber evidence="27">2.7.2.4</ecNumber>
        </recommendedName>
    </domain>
    <domain>
        <recommendedName>
            <fullName evidence="27">Homoserine dehydrogenase</fullName>
            <ecNumber evidence="27">1.1.1.3</ecNumber>
        </recommendedName>
    </domain>
</protein>
<evidence type="ECO:0000259" key="28">
    <source>
        <dbReference type="Pfam" id="PF00696"/>
    </source>
</evidence>
<evidence type="ECO:0000256" key="20">
    <source>
        <dbReference type="ARBA" id="ARBA00023053"/>
    </source>
</evidence>
<evidence type="ECO:0000256" key="4">
    <source>
        <dbReference type="ARBA" id="ARBA00005056"/>
    </source>
</evidence>
<evidence type="ECO:0000256" key="17">
    <source>
        <dbReference type="ARBA" id="ARBA00022857"/>
    </source>
</evidence>
<name>A0ABY9TJK9_9GAMM</name>
<feature type="domain" description="Aspartate/glutamate/uridylate kinase" evidence="28">
    <location>
        <begin position="24"/>
        <end position="294"/>
    </location>
</feature>
<comment type="similarity">
    <text evidence="8 27">In the N-terminal section; belongs to the aspartokinase family.</text>
</comment>
<dbReference type="InterPro" id="IPR001341">
    <property type="entry name" value="Asp_kinase"/>
</dbReference>
<gene>
    <name evidence="31" type="primary">metL</name>
    <name evidence="31" type="ORF">RI845_01220</name>
</gene>
<evidence type="ECO:0000256" key="11">
    <source>
        <dbReference type="ARBA" id="ARBA00022679"/>
    </source>
</evidence>
<evidence type="ECO:0000256" key="8">
    <source>
        <dbReference type="ARBA" id="ARBA00010046"/>
    </source>
</evidence>
<evidence type="ECO:0000256" key="24">
    <source>
        <dbReference type="ARBA" id="ARBA00048561"/>
    </source>
</evidence>
<dbReference type="PANTHER" id="PTHR43070">
    <property type="match status" value="1"/>
</dbReference>
<feature type="domain" description="Homoserine dehydrogenase catalytic" evidence="29">
    <location>
        <begin position="598"/>
        <end position="797"/>
    </location>
</feature>
<keyword evidence="14 27" id="KW-0547">Nucleotide-binding</keyword>
<dbReference type="Pfam" id="PF00696">
    <property type="entry name" value="AA_kinase"/>
    <property type="match status" value="1"/>
</dbReference>
<dbReference type="GO" id="GO:0004072">
    <property type="term" value="F:aspartate kinase activity"/>
    <property type="evidence" value="ECO:0007669"/>
    <property type="project" value="UniProtKB-EC"/>
</dbReference>
<keyword evidence="13" id="KW-0479">Metal-binding</keyword>
<dbReference type="NCBIfam" id="NF007003">
    <property type="entry name" value="PRK09466.1"/>
    <property type="match status" value="1"/>
</dbReference>
<dbReference type="EC" id="2.7.2.4" evidence="27"/>
<keyword evidence="32" id="KW-1185">Reference proteome</keyword>
<dbReference type="InterPro" id="IPR018042">
    <property type="entry name" value="Aspartate_kinase_CS"/>
</dbReference>
<evidence type="ECO:0000256" key="6">
    <source>
        <dbReference type="ARBA" id="ARBA00005139"/>
    </source>
</evidence>